<feature type="compositionally biased region" description="Basic and acidic residues" evidence="1">
    <location>
        <begin position="158"/>
        <end position="174"/>
    </location>
</feature>
<proteinExistence type="predicted"/>
<gene>
    <name evidence="2" type="ORF">K432DRAFT_426529</name>
</gene>
<feature type="region of interest" description="Disordered" evidence="1">
    <location>
        <begin position="1"/>
        <end position="23"/>
    </location>
</feature>
<reference evidence="2 3" key="1">
    <citation type="journal article" date="2016" name="Nat. Commun.">
        <title>Ectomycorrhizal ecology is imprinted in the genome of the dominant symbiotic fungus Cenococcum geophilum.</title>
        <authorList>
            <consortium name="DOE Joint Genome Institute"/>
            <person name="Peter M."/>
            <person name="Kohler A."/>
            <person name="Ohm R.A."/>
            <person name="Kuo A."/>
            <person name="Krutzmann J."/>
            <person name="Morin E."/>
            <person name="Arend M."/>
            <person name="Barry K.W."/>
            <person name="Binder M."/>
            <person name="Choi C."/>
            <person name="Clum A."/>
            <person name="Copeland A."/>
            <person name="Grisel N."/>
            <person name="Haridas S."/>
            <person name="Kipfer T."/>
            <person name="LaButti K."/>
            <person name="Lindquist E."/>
            <person name="Lipzen A."/>
            <person name="Maire R."/>
            <person name="Meier B."/>
            <person name="Mihaltcheva S."/>
            <person name="Molinier V."/>
            <person name="Murat C."/>
            <person name="Poggeler S."/>
            <person name="Quandt C.A."/>
            <person name="Sperisen C."/>
            <person name="Tritt A."/>
            <person name="Tisserant E."/>
            <person name="Crous P.W."/>
            <person name="Henrissat B."/>
            <person name="Nehls U."/>
            <person name="Egli S."/>
            <person name="Spatafora J.W."/>
            <person name="Grigoriev I.V."/>
            <person name="Martin F.M."/>
        </authorList>
    </citation>
    <scope>NUCLEOTIDE SEQUENCE [LARGE SCALE GENOMIC DNA]</scope>
    <source>
        <strain evidence="2 3">CBS 459.81</strain>
    </source>
</reference>
<sequence length="477" mass="53685">MAPAKRRNRKPNSAKGQREKKQKTLLTHIDIADNISFSTPESALKDISAMKGNGKPKIHMRGTRKDTAGQDDNDGSSSTASSGTLAGDSGYERDATSMIMRASAVRTRTDTPVAKTQAQKPHILAGRVASRTNAPAPAPQPPSEQKPKFTLKLGGITKHKELGPEAEKARKEKGKRDNRIYTVYFGPPLLPASAPYDSRLESDNIPSYTTIPRRLLAHARLLLKTHPPSNFIVHLPTASRLGFLTWRSWIEEHSALRSASDTVSRNDTAGFTDHMRRDYLEEMVRCWLFGHRWGLRDFRNWAMGCLRAEARGLRGAVRTVMGGDGHSRIVSGELPFRDELVKLVWAATEVGSVLRLFVVYSTAEAFFPEKPPQCVFDGVCSAVGAREEVEKGCLLFVDDWIERLQSGVRDWGDEELEERTRRHFWVGEEEKTTEEERTDEARRREYEKRKHAEQFRVKIGTRSLSRRTPGGHGKINF</sequence>
<organism evidence="2 3">
    <name type="scientific">Lepidopterella palustris CBS 459.81</name>
    <dbReference type="NCBI Taxonomy" id="1314670"/>
    <lineage>
        <taxon>Eukaryota</taxon>
        <taxon>Fungi</taxon>
        <taxon>Dikarya</taxon>
        <taxon>Ascomycota</taxon>
        <taxon>Pezizomycotina</taxon>
        <taxon>Dothideomycetes</taxon>
        <taxon>Pleosporomycetidae</taxon>
        <taxon>Mytilinidiales</taxon>
        <taxon>Argynnaceae</taxon>
        <taxon>Lepidopterella</taxon>
    </lineage>
</organism>
<feature type="compositionally biased region" description="Low complexity" evidence="1">
    <location>
        <begin position="75"/>
        <end position="89"/>
    </location>
</feature>
<keyword evidence="3" id="KW-1185">Reference proteome</keyword>
<feature type="region of interest" description="Disordered" evidence="1">
    <location>
        <begin position="155"/>
        <end position="174"/>
    </location>
</feature>
<evidence type="ECO:0000313" key="3">
    <source>
        <dbReference type="Proteomes" id="UP000250266"/>
    </source>
</evidence>
<dbReference type="OrthoDB" id="3944432at2759"/>
<evidence type="ECO:0000313" key="2">
    <source>
        <dbReference type="EMBL" id="OCK79413.1"/>
    </source>
</evidence>
<protein>
    <submittedName>
        <fullName evidence="2">Uncharacterized protein</fullName>
    </submittedName>
</protein>
<evidence type="ECO:0000256" key="1">
    <source>
        <dbReference type="SAM" id="MobiDB-lite"/>
    </source>
</evidence>
<feature type="region of interest" description="Disordered" evidence="1">
    <location>
        <begin position="35"/>
        <end position="126"/>
    </location>
</feature>
<dbReference type="AlphaFoldDB" id="A0A8E2JEE6"/>
<name>A0A8E2JEE6_9PEZI</name>
<dbReference type="Proteomes" id="UP000250266">
    <property type="component" value="Unassembled WGS sequence"/>
</dbReference>
<dbReference type="EMBL" id="KV745007">
    <property type="protein sequence ID" value="OCK79413.1"/>
    <property type="molecule type" value="Genomic_DNA"/>
</dbReference>
<accession>A0A8E2JEE6</accession>